<dbReference type="SUPFAM" id="SSF81338">
    <property type="entry name" value="Aquaporin-like"/>
    <property type="match status" value="1"/>
</dbReference>
<feature type="transmembrane region" description="Helical" evidence="8">
    <location>
        <begin position="12"/>
        <end position="33"/>
    </location>
</feature>
<name>A0ABQ2PI33_9NEIS</name>
<proteinExistence type="inferred from homology"/>
<dbReference type="PANTHER" id="PTHR43829">
    <property type="entry name" value="AQUAPORIN OR AQUAGLYCEROPORIN RELATED"/>
    <property type="match status" value="1"/>
</dbReference>
<evidence type="ECO:0000256" key="6">
    <source>
        <dbReference type="ARBA" id="ARBA00023136"/>
    </source>
</evidence>
<dbReference type="PANTHER" id="PTHR43829:SF9">
    <property type="entry name" value="AQUAPORIN-9"/>
    <property type="match status" value="1"/>
</dbReference>
<gene>
    <name evidence="9" type="ORF">GCM10010971_08100</name>
</gene>
<keyword evidence="6 8" id="KW-0472">Membrane</keyword>
<keyword evidence="5 8" id="KW-1133">Transmembrane helix</keyword>
<dbReference type="Gene3D" id="1.20.1080.10">
    <property type="entry name" value="Glycerol uptake facilitator protein"/>
    <property type="match status" value="1"/>
</dbReference>
<reference evidence="10" key="1">
    <citation type="journal article" date="2019" name="Int. J. Syst. Evol. Microbiol.">
        <title>The Global Catalogue of Microorganisms (GCM) 10K type strain sequencing project: providing services to taxonomists for standard genome sequencing and annotation.</title>
        <authorList>
            <consortium name="The Broad Institute Genomics Platform"/>
            <consortium name="The Broad Institute Genome Sequencing Center for Infectious Disease"/>
            <person name="Wu L."/>
            <person name="Ma J."/>
        </authorList>
    </citation>
    <scope>NUCLEOTIDE SEQUENCE [LARGE SCALE GENOMIC DNA]</scope>
    <source>
        <strain evidence="10">CGMCC 1.8860</strain>
    </source>
</reference>
<feature type="transmembrane region" description="Helical" evidence="8">
    <location>
        <begin position="222"/>
        <end position="242"/>
    </location>
</feature>
<organism evidence="9 10">
    <name type="scientific">Silvimonas amylolytica</name>
    <dbReference type="NCBI Taxonomy" id="449663"/>
    <lineage>
        <taxon>Bacteria</taxon>
        <taxon>Pseudomonadati</taxon>
        <taxon>Pseudomonadota</taxon>
        <taxon>Betaproteobacteria</taxon>
        <taxon>Neisseriales</taxon>
        <taxon>Chitinibacteraceae</taxon>
        <taxon>Silvimonas</taxon>
    </lineage>
</organism>
<evidence type="ECO:0000256" key="3">
    <source>
        <dbReference type="ARBA" id="ARBA00022448"/>
    </source>
</evidence>
<evidence type="ECO:0000256" key="7">
    <source>
        <dbReference type="RuleBase" id="RU000477"/>
    </source>
</evidence>
<keyword evidence="4 7" id="KW-0812">Transmembrane</keyword>
<dbReference type="PRINTS" id="PR00783">
    <property type="entry name" value="MINTRINSICP"/>
</dbReference>
<feature type="transmembrane region" description="Helical" evidence="8">
    <location>
        <begin position="45"/>
        <end position="64"/>
    </location>
</feature>
<evidence type="ECO:0000256" key="2">
    <source>
        <dbReference type="ARBA" id="ARBA00006175"/>
    </source>
</evidence>
<evidence type="ECO:0000256" key="1">
    <source>
        <dbReference type="ARBA" id="ARBA00004141"/>
    </source>
</evidence>
<keyword evidence="3 7" id="KW-0813">Transport</keyword>
<dbReference type="PROSITE" id="PS00221">
    <property type="entry name" value="MIP"/>
    <property type="match status" value="1"/>
</dbReference>
<dbReference type="NCBIfam" id="TIGR00861">
    <property type="entry name" value="MIP"/>
    <property type="match status" value="1"/>
</dbReference>
<evidence type="ECO:0000313" key="9">
    <source>
        <dbReference type="EMBL" id="GGP24991.1"/>
    </source>
</evidence>
<feature type="transmembrane region" description="Helical" evidence="8">
    <location>
        <begin position="93"/>
        <end position="114"/>
    </location>
</feature>
<dbReference type="InterPro" id="IPR022357">
    <property type="entry name" value="MIP_CS"/>
</dbReference>
<dbReference type="RefSeq" id="WP_188689172.1">
    <property type="nucleotide sequence ID" value="NZ_BMLY01000001.1"/>
</dbReference>
<dbReference type="EMBL" id="BMLY01000001">
    <property type="protein sequence ID" value="GGP24991.1"/>
    <property type="molecule type" value="Genomic_DNA"/>
</dbReference>
<dbReference type="Proteomes" id="UP000621859">
    <property type="component" value="Unassembled WGS sequence"/>
</dbReference>
<sequence length="266" mass="28295">MIFSRKQEFVAELLGTFVLIFLGSGTNCMVTLFSSQVGTLVNGGYTNSVIGWGLSVMFGVVMSIRISGAHLNPAVSLALAVTGRFSWRKLPHYVAGQFIGAFLGAALAFVVYYAKWHQYDPGLAYTANILTTFPAITTSLWPGLIDQVVGTALLVAVLFGLADLLPPKQVMWLMPGAVCLLIIVIGIGLGGMHGYAINPARDLGPRILVWLVGFQHTGFAEGVWLVPVVGPLIGGCLGGILYDRLIGRALQQASAQTVLSEERGSS</sequence>
<evidence type="ECO:0000313" key="10">
    <source>
        <dbReference type="Proteomes" id="UP000621859"/>
    </source>
</evidence>
<feature type="transmembrane region" description="Helical" evidence="8">
    <location>
        <begin position="172"/>
        <end position="196"/>
    </location>
</feature>
<dbReference type="Pfam" id="PF00230">
    <property type="entry name" value="MIP"/>
    <property type="match status" value="1"/>
</dbReference>
<keyword evidence="10" id="KW-1185">Reference proteome</keyword>
<dbReference type="InterPro" id="IPR023271">
    <property type="entry name" value="Aquaporin-like"/>
</dbReference>
<protein>
    <submittedName>
        <fullName evidence="9">Aquaporin</fullName>
    </submittedName>
</protein>
<accession>A0ABQ2PI33</accession>
<feature type="transmembrane region" description="Helical" evidence="8">
    <location>
        <begin position="147"/>
        <end position="165"/>
    </location>
</feature>
<comment type="caution">
    <text evidence="9">The sequence shown here is derived from an EMBL/GenBank/DDBJ whole genome shotgun (WGS) entry which is preliminary data.</text>
</comment>
<comment type="subcellular location">
    <subcellularLocation>
        <location evidence="1">Membrane</location>
        <topology evidence="1">Multi-pass membrane protein</topology>
    </subcellularLocation>
</comment>
<evidence type="ECO:0000256" key="4">
    <source>
        <dbReference type="ARBA" id="ARBA00022692"/>
    </source>
</evidence>
<evidence type="ECO:0000256" key="5">
    <source>
        <dbReference type="ARBA" id="ARBA00022989"/>
    </source>
</evidence>
<dbReference type="InterPro" id="IPR050363">
    <property type="entry name" value="MIP/Aquaporin"/>
</dbReference>
<comment type="similarity">
    <text evidence="2 7">Belongs to the MIP/aquaporin (TC 1.A.8) family.</text>
</comment>
<dbReference type="InterPro" id="IPR000425">
    <property type="entry name" value="MIP"/>
</dbReference>
<evidence type="ECO:0000256" key="8">
    <source>
        <dbReference type="SAM" id="Phobius"/>
    </source>
</evidence>